<feature type="transmembrane region" description="Helical" evidence="2">
    <location>
        <begin position="81"/>
        <end position="109"/>
    </location>
</feature>
<dbReference type="OrthoDB" id="3693644at2"/>
<dbReference type="PANTHER" id="PTHR35797">
    <property type="entry name" value="PROTEASE-RELATED"/>
    <property type="match status" value="1"/>
</dbReference>
<gene>
    <name evidence="4" type="ORF">DDQ50_04080</name>
</gene>
<dbReference type="EMBL" id="QEOP01000001">
    <property type="protein sequence ID" value="PVZ96350.1"/>
    <property type="molecule type" value="Genomic_DNA"/>
</dbReference>
<keyword evidence="4" id="KW-0378">Hydrolase</keyword>
<dbReference type="GO" id="GO:0080120">
    <property type="term" value="P:CAAX-box protein maturation"/>
    <property type="evidence" value="ECO:0007669"/>
    <property type="project" value="UniProtKB-ARBA"/>
</dbReference>
<reference evidence="4 5" key="1">
    <citation type="submission" date="2018-05" db="EMBL/GenBank/DDBJ databases">
        <title>Amnibacterium sp. M8JJ-5, whole genome shotgun sequence.</title>
        <authorList>
            <person name="Tuo L."/>
        </authorList>
    </citation>
    <scope>NUCLEOTIDE SEQUENCE [LARGE SCALE GENOMIC DNA]</scope>
    <source>
        <strain evidence="4 5">M8JJ-5</strain>
    </source>
</reference>
<keyword evidence="2" id="KW-0812">Transmembrane</keyword>
<comment type="caution">
    <text evidence="4">The sequence shown here is derived from an EMBL/GenBank/DDBJ whole genome shotgun (WGS) entry which is preliminary data.</text>
</comment>
<evidence type="ECO:0000313" key="5">
    <source>
        <dbReference type="Proteomes" id="UP000244893"/>
    </source>
</evidence>
<organism evidence="4 5">
    <name type="scientific">Amnibacterium flavum</name>
    <dbReference type="NCBI Taxonomy" id="2173173"/>
    <lineage>
        <taxon>Bacteria</taxon>
        <taxon>Bacillati</taxon>
        <taxon>Actinomycetota</taxon>
        <taxon>Actinomycetes</taxon>
        <taxon>Micrococcales</taxon>
        <taxon>Microbacteriaceae</taxon>
        <taxon>Amnibacterium</taxon>
    </lineage>
</organism>
<keyword evidence="2" id="KW-1133">Transmembrane helix</keyword>
<dbReference type="GO" id="GO:0004175">
    <property type="term" value="F:endopeptidase activity"/>
    <property type="evidence" value="ECO:0007669"/>
    <property type="project" value="UniProtKB-ARBA"/>
</dbReference>
<feature type="domain" description="CAAX prenyl protease 2/Lysostaphin resistance protein A-like" evidence="3">
    <location>
        <begin position="150"/>
        <end position="251"/>
    </location>
</feature>
<evidence type="ECO:0000313" key="4">
    <source>
        <dbReference type="EMBL" id="PVZ96350.1"/>
    </source>
</evidence>
<feature type="transmembrane region" description="Helical" evidence="2">
    <location>
        <begin position="7"/>
        <end position="28"/>
    </location>
</feature>
<feature type="compositionally biased region" description="Polar residues" evidence="1">
    <location>
        <begin position="342"/>
        <end position="353"/>
    </location>
</feature>
<name>A0A2V1HY63_9MICO</name>
<dbReference type="GO" id="GO:0006508">
    <property type="term" value="P:proteolysis"/>
    <property type="evidence" value="ECO:0007669"/>
    <property type="project" value="UniProtKB-KW"/>
</dbReference>
<dbReference type="GO" id="GO:0008237">
    <property type="term" value="F:metallopeptidase activity"/>
    <property type="evidence" value="ECO:0007669"/>
    <property type="project" value="UniProtKB-KW"/>
</dbReference>
<dbReference type="Pfam" id="PF02517">
    <property type="entry name" value="Rce1-like"/>
    <property type="match status" value="1"/>
</dbReference>
<keyword evidence="4" id="KW-0482">Metalloprotease</keyword>
<feature type="transmembrane region" description="Helical" evidence="2">
    <location>
        <begin position="211"/>
        <end position="232"/>
    </location>
</feature>
<evidence type="ECO:0000259" key="3">
    <source>
        <dbReference type="Pfam" id="PF02517"/>
    </source>
</evidence>
<dbReference type="Proteomes" id="UP000244893">
    <property type="component" value="Unassembled WGS sequence"/>
</dbReference>
<proteinExistence type="predicted"/>
<accession>A0A2V1HY63</accession>
<dbReference type="InterPro" id="IPR042150">
    <property type="entry name" value="MmRce1-like"/>
</dbReference>
<evidence type="ECO:0000256" key="1">
    <source>
        <dbReference type="SAM" id="MobiDB-lite"/>
    </source>
</evidence>
<feature type="transmembrane region" description="Helical" evidence="2">
    <location>
        <begin position="271"/>
        <end position="291"/>
    </location>
</feature>
<evidence type="ECO:0000256" key="2">
    <source>
        <dbReference type="SAM" id="Phobius"/>
    </source>
</evidence>
<dbReference type="AlphaFoldDB" id="A0A2V1HY63"/>
<feature type="compositionally biased region" description="Basic residues" evidence="1">
    <location>
        <begin position="327"/>
        <end position="338"/>
    </location>
</feature>
<feature type="transmembrane region" description="Helical" evidence="2">
    <location>
        <begin position="129"/>
        <end position="156"/>
    </location>
</feature>
<dbReference type="InterPro" id="IPR003675">
    <property type="entry name" value="Rce1/LyrA-like_dom"/>
</dbReference>
<keyword evidence="2" id="KW-0472">Membrane</keyword>
<feature type="transmembrane region" description="Helical" evidence="2">
    <location>
        <begin position="176"/>
        <end position="195"/>
    </location>
</feature>
<protein>
    <submittedName>
        <fullName evidence="4">CPBP family intramembrane metalloprotease domain-containing protein</fullName>
    </submittedName>
</protein>
<feature type="transmembrane region" description="Helical" evidence="2">
    <location>
        <begin position="40"/>
        <end position="60"/>
    </location>
</feature>
<keyword evidence="4" id="KW-0645">Protease</keyword>
<feature type="transmembrane region" description="Helical" evidence="2">
    <location>
        <begin position="239"/>
        <end position="259"/>
    </location>
</feature>
<keyword evidence="5" id="KW-1185">Reference proteome</keyword>
<sequence>MGRRDLLSIAAFVGISFALAWLVALPLWLGDGLASPVFPVVAVAMMATPAAAALIVVFFIDKPRRKARALGLWPLKPVRRFIEFSALGIFVPIVLVLIALPVGAVLGVYPADFAGFSGFEQLVTEQVRAAGVGALPLTVGALVAIQLVTLPAAAFINLIPALGEELGWRGWLLPKLMPLGAVPAIVISGVIWGLWHSPLILLGYNYPDAPGWLGVAAMVGVCITFGGFFGWLRLRSDSVWPAALAHASFNGAAGAYLLFSMAGERIDTTQATVLGWSGWIVPLVLVIVLVATGRFRRPIVASDVPTTATSRARADSRAPRPAPPSRRLSRRFRPSRHRSATERCSQPRRSSAD</sequence>
<feature type="region of interest" description="Disordered" evidence="1">
    <location>
        <begin position="306"/>
        <end position="353"/>
    </location>
</feature>
<dbReference type="PANTHER" id="PTHR35797:SF1">
    <property type="entry name" value="PROTEASE"/>
    <property type="match status" value="1"/>
</dbReference>